<keyword evidence="3" id="KW-0413">Isomerase</keyword>
<dbReference type="InterPro" id="IPR034660">
    <property type="entry name" value="DinB/YfiT-like"/>
</dbReference>
<evidence type="ECO:0000259" key="2">
    <source>
        <dbReference type="Pfam" id="PF11716"/>
    </source>
</evidence>
<feature type="domain" description="Mycothiol-dependent maleylpyruvate isomerase metal-binding" evidence="2">
    <location>
        <begin position="53"/>
        <end position="172"/>
    </location>
</feature>
<dbReference type="Proteomes" id="UP000244810">
    <property type="component" value="Unassembled WGS sequence"/>
</dbReference>
<sequence>MRRSWSGCISTAPPLSRTEAVTDPARQALIERQGAGARYDAPGAPAGDLLQARRLTAQVARLLNDTPDAALYRPDQPSLGWRIALLSLEARRMGEAIAAHRAGQGVPSLVPDPAEVDFAAHLPPRALRHLFDHSRIHLNVEWREMSDADWAAWMVPGDGPPVVLADLPRLRAEALAKVSAAFLAASRG</sequence>
<protein>
    <submittedName>
        <fullName evidence="3">Maleylpyruvate isomerase</fullName>
    </submittedName>
</protein>
<dbReference type="AlphaFoldDB" id="A0A2T7UMX1"/>
<name>A0A2T7UMX1_9RHOB</name>
<evidence type="ECO:0000313" key="4">
    <source>
        <dbReference type="Proteomes" id="UP000244810"/>
    </source>
</evidence>
<dbReference type="SUPFAM" id="SSF109854">
    <property type="entry name" value="DinB/YfiT-like putative metalloenzymes"/>
    <property type="match status" value="1"/>
</dbReference>
<organism evidence="3 4">
    <name type="scientific">Pararhodobacter aggregans</name>
    <dbReference type="NCBI Taxonomy" id="404875"/>
    <lineage>
        <taxon>Bacteria</taxon>
        <taxon>Pseudomonadati</taxon>
        <taxon>Pseudomonadota</taxon>
        <taxon>Alphaproteobacteria</taxon>
        <taxon>Rhodobacterales</taxon>
        <taxon>Paracoccaceae</taxon>
        <taxon>Pararhodobacter</taxon>
    </lineage>
</organism>
<dbReference type="GO" id="GO:0046872">
    <property type="term" value="F:metal ion binding"/>
    <property type="evidence" value="ECO:0007669"/>
    <property type="project" value="InterPro"/>
</dbReference>
<evidence type="ECO:0000313" key="3">
    <source>
        <dbReference type="EMBL" id="PVE46027.1"/>
    </source>
</evidence>
<evidence type="ECO:0000256" key="1">
    <source>
        <dbReference type="SAM" id="MobiDB-lite"/>
    </source>
</evidence>
<dbReference type="Gene3D" id="1.20.120.450">
    <property type="entry name" value="dinb family like domain"/>
    <property type="match status" value="1"/>
</dbReference>
<dbReference type="EMBL" id="QDDR01000010">
    <property type="protein sequence ID" value="PVE46027.1"/>
    <property type="molecule type" value="Genomic_DNA"/>
</dbReference>
<dbReference type="InterPro" id="IPR024344">
    <property type="entry name" value="MDMPI_metal-binding"/>
</dbReference>
<feature type="region of interest" description="Disordered" evidence="1">
    <location>
        <begin position="1"/>
        <end position="20"/>
    </location>
</feature>
<keyword evidence="4" id="KW-1185">Reference proteome</keyword>
<gene>
    <name evidence="3" type="ORF">DDE23_17680</name>
</gene>
<proteinExistence type="predicted"/>
<keyword evidence="3" id="KW-0670">Pyruvate</keyword>
<reference evidence="3 4" key="1">
    <citation type="journal article" date="2011" name="Syst. Appl. Microbiol.">
        <title>Defluviimonas denitrificans gen. nov., sp. nov., and Pararhodobacter aggregans gen. nov., sp. nov., non-phototrophic Rhodobacteraceae from the biofilter of a marine aquaculture.</title>
        <authorList>
            <person name="Foesel B.U."/>
            <person name="Drake H.L."/>
            <person name="Schramm A."/>
        </authorList>
    </citation>
    <scope>NUCLEOTIDE SEQUENCE [LARGE SCALE GENOMIC DNA]</scope>
    <source>
        <strain evidence="3 4">D1-19</strain>
    </source>
</reference>
<dbReference type="GO" id="GO:0016853">
    <property type="term" value="F:isomerase activity"/>
    <property type="evidence" value="ECO:0007669"/>
    <property type="project" value="UniProtKB-KW"/>
</dbReference>
<dbReference type="Pfam" id="PF11716">
    <property type="entry name" value="MDMPI_N"/>
    <property type="match status" value="1"/>
</dbReference>
<comment type="caution">
    <text evidence="3">The sequence shown here is derived from an EMBL/GenBank/DDBJ whole genome shotgun (WGS) entry which is preliminary data.</text>
</comment>
<accession>A0A2T7UMX1</accession>